<evidence type="ECO:0000256" key="2">
    <source>
        <dbReference type="SAM" id="Phobius"/>
    </source>
</evidence>
<keyword evidence="2" id="KW-0472">Membrane</keyword>
<reference evidence="6 7" key="1">
    <citation type="submission" date="2018-07" db="EMBL/GenBank/DDBJ databases">
        <title>The complete nuclear genome of the prasinophyte Chloropicon primus (CCMP1205).</title>
        <authorList>
            <person name="Pombert J.-F."/>
            <person name="Otis C."/>
            <person name="Turmel M."/>
            <person name="Lemieux C."/>
        </authorList>
    </citation>
    <scope>NUCLEOTIDE SEQUENCE [LARGE SCALE GENOMIC DNA]</scope>
    <source>
        <strain evidence="6 7">CCMP1205</strain>
    </source>
</reference>
<gene>
    <name evidence="6" type="ORF">A3770_02p10760</name>
</gene>
<evidence type="ECO:0000313" key="7">
    <source>
        <dbReference type="Proteomes" id="UP000316726"/>
    </source>
</evidence>
<evidence type="ECO:0000259" key="4">
    <source>
        <dbReference type="PROSITE" id="PS00022"/>
    </source>
</evidence>
<dbReference type="AlphaFoldDB" id="A0A5B8MD98"/>
<accession>A0A5B8MD98</accession>
<dbReference type="SUPFAM" id="SSF55486">
    <property type="entry name" value="Metalloproteases ('zincins'), catalytic domain"/>
    <property type="match status" value="1"/>
</dbReference>
<evidence type="ECO:0000256" key="3">
    <source>
        <dbReference type="SAM" id="SignalP"/>
    </source>
</evidence>
<dbReference type="PROSITE" id="PS01186">
    <property type="entry name" value="EGF_2"/>
    <property type="match status" value="1"/>
</dbReference>
<feature type="domain" description="EGF-like" evidence="4 5">
    <location>
        <begin position="597"/>
        <end position="608"/>
    </location>
</feature>
<feature type="signal peptide" evidence="3">
    <location>
        <begin position="1"/>
        <end position="35"/>
    </location>
</feature>
<dbReference type="STRING" id="1764295.A0A5B8MD98"/>
<protein>
    <submittedName>
        <fullName evidence="6">Zinc metallopeptidase</fullName>
    </submittedName>
</protein>
<proteinExistence type="predicted"/>
<dbReference type="OrthoDB" id="527990at2759"/>
<dbReference type="InterPro" id="IPR000742">
    <property type="entry name" value="EGF"/>
</dbReference>
<evidence type="ECO:0000259" key="5">
    <source>
        <dbReference type="PROSITE" id="PS01186"/>
    </source>
</evidence>
<feature type="compositionally biased region" description="Basic and acidic residues" evidence="1">
    <location>
        <begin position="1086"/>
        <end position="1114"/>
    </location>
</feature>
<evidence type="ECO:0000256" key="1">
    <source>
        <dbReference type="SAM" id="MobiDB-lite"/>
    </source>
</evidence>
<dbReference type="EMBL" id="CP031035">
    <property type="protein sequence ID" value="QDZ18558.1"/>
    <property type="molecule type" value="Genomic_DNA"/>
</dbReference>
<keyword evidence="2" id="KW-1133">Transmembrane helix</keyword>
<organism evidence="6 7">
    <name type="scientific">Chloropicon primus</name>
    <dbReference type="NCBI Taxonomy" id="1764295"/>
    <lineage>
        <taxon>Eukaryota</taxon>
        <taxon>Viridiplantae</taxon>
        <taxon>Chlorophyta</taxon>
        <taxon>Chloropicophyceae</taxon>
        <taxon>Chloropicales</taxon>
        <taxon>Chloropicaceae</taxon>
        <taxon>Chloropicon</taxon>
    </lineage>
</organism>
<feature type="region of interest" description="Disordered" evidence="1">
    <location>
        <begin position="1085"/>
        <end position="1125"/>
    </location>
</feature>
<feature type="chain" id="PRO_5022736827" evidence="3">
    <location>
        <begin position="36"/>
        <end position="1154"/>
    </location>
</feature>
<keyword evidence="3" id="KW-0732">Signal</keyword>
<evidence type="ECO:0000313" key="6">
    <source>
        <dbReference type="EMBL" id="QDZ18558.1"/>
    </source>
</evidence>
<dbReference type="Gene3D" id="3.90.132.10">
    <property type="entry name" value="Leishmanolysin , domain 2"/>
    <property type="match status" value="1"/>
</dbReference>
<dbReference type="PROSITE" id="PS00022">
    <property type="entry name" value="EGF_1"/>
    <property type="match status" value="1"/>
</dbReference>
<dbReference type="Gene3D" id="3.10.170.20">
    <property type="match status" value="1"/>
</dbReference>
<feature type="transmembrane region" description="Helical" evidence="2">
    <location>
        <begin position="1033"/>
        <end position="1056"/>
    </location>
</feature>
<dbReference type="Proteomes" id="UP000316726">
    <property type="component" value="Chromosome 2"/>
</dbReference>
<sequence length="1154" mass="125377">MGKGRRKGAETWAWTWKLLVLGLVLLQESFTGTQAAQTSQQQYNTYTLDDSTLRVKTFADFEETALSPVEIQFLQQWLVPQALDWFVKRFQIRKPVVGNVKLQRSCLQSVRWGYAKVGQVVNASSSFETCLEYDDGQCGSATIPKTHFSSQVYCSSDSPLDCQTTEHGDGVEDADVLLYLTSKNSPTCSLIPTSPSHGEYCKTDQFGRPIALNLNFCPGTFTTSLAERSRLLTATIRAILHALVFDKRLVGSFTDFRTGQPWSNPIEESYGLGRKTVLLKTAAATEAARSHFGCTDLPGLELENSNKYSNMMLLEERIFHGEAMSSGALKTRDGLVFSDLTYSVVEDTGWFVRSLNVAFNPATQRFGRSGGCIFATGSCDTAPSAGLFQADPENLHQDFCSVDNKVLRNSQTVDSTLIDGLTLGACTYDQRNVGLCKAADDMDSCKVVVPDQISCSSSVDARDVSSGIYHEMQKRGWTFGKNAGGCITSTLHRRIYQNSSLMWTPSGSECHEMKCVRERESGKTEFTSNLYVKIQNSDGASASWVRCPSGQSLELKDLGFLAGALYCPENAEVCSKLPDAGCVNGCSGQGSCVNSKCQCFAGYGGADCGQITRCWQTSDCGENGICDQDTSTCIYLAPPSPPPPPPPPVVVQPPPPAAPAGEVRGKAHVLGWLSNCLVFIDRNGNGEHDSASEPSSVTDSTGLYILKHGPNWSGDPLFIDEEFDRDVAKLVVKAGSDCVDTSTGLALGQDIASGLFEGRISPSGELSLHMEDLVGSNASTSAVLLAVAGIADSSAGMLKDAVEIATNLPGSNNRRAFLQLALESHVHTTVSLASTFLLGKTQTPASGLDIVRDLVWSKMARLIVSRTGGWQRRRSLLATDGELSAFFNSRSEILWLLREVMAETDNTEFILSTAVSDTIARMNSKVTEEASKYYSFGSDGVAFEYAKYVSIAKLHKVGHVQVRSHISNLVSTRDLSSYTMRTSDSAIRSEIDETEIPASQRTTSQAAGTGAYDDLEKAGKEASKSWLDGNLDLLLISAACALGAMAMFWLILICVVKKKKLKALKKLPEDAEEYYKSFKAKIRKQLGHESEEERGEGKGEKEKEKGGTEEDAKHPQKSALQLAFSAATTAPPMPKTVWKNDSMKVAGEVWMEDL</sequence>
<name>A0A5B8MD98_9CHLO</name>
<keyword evidence="2" id="KW-0812">Transmembrane</keyword>
<keyword evidence="7" id="KW-1185">Reference proteome</keyword>